<gene>
    <name evidence="2" type="ORF">AGERDE_LOCUS13065</name>
</gene>
<organism evidence="2 3">
    <name type="scientific">Ambispora gerdemannii</name>
    <dbReference type="NCBI Taxonomy" id="144530"/>
    <lineage>
        <taxon>Eukaryota</taxon>
        <taxon>Fungi</taxon>
        <taxon>Fungi incertae sedis</taxon>
        <taxon>Mucoromycota</taxon>
        <taxon>Glomeromycotina</taxon>
        <taxon>Glomeromycetes</taxon>
        <taxon>Archaeosporales</taxon>
        <taxon>Ambisporaceae</taxon>
        <taxon>Ambispora</taxon>
    </lineage>
</organism>
<feature type="compositionally biased region" description="Low complexity" evidence="1">
    <location>
        <begin position="187"/>
        <end position="198"/>
    </location>
</feature>
<evidence type="ECO:0000256" key="1">
    <source>
        <dbReference type="SAM" id="MobiDB-lite"/>
    </source>
</evidence>
<dbReference type="Proteomes" id="UP000789831">
    <property type="component" value="Unassembled WGS sequence"/>
</dbReference>
<feature type="region of interest" description="Disordered" evidence="1">
    <location>
        <begin position="115"/>
        <end position="143"/>
    </location>
</feature>
<keyword evidence="3" id="KW-1185">Reference proteome</keyword>
<accession>A0A9N9ER37</accession>
<feature type="compositionally biased region" description="Polar residues" evidence="1">
    <location>
        <begin position="231"/>
        <end position="241"/>
    </location>
</feature>
<sequence length="272" mass="30014">ARPQTINYNNNPSNDRSSYLPKQNRMINTLPGGPGAVIRPMLHPGTFGTPYFGPPPYDMNIVGLPQPTMISPDMTMGPPMPNLYMNIPSHEWGGPAIGGHFIRPGARNPWGTEAFNNSTDQTNNASNFNHSSQNNNGGFVHTRPAVQDENNFSAAQNSMKNFNQYASTNYPPPPPAGPPFNEKNQFGNSSKEGNSNKSQILDSRSPSTVPPQHSFEKGSQSNPSWMHKNGQWGQANGTDCFNENKPNDLQQNHKRVNNRNPPFLPQSQHENP</sequence>
<evidence type="ECO:0000313" key="2">
    <source>
        <dbReference type="EMBL" id="CAG8689910.1"/>
    </source>
</evidence>
<proteinExistence type="predicted"/>
<feature type="non-terminal residue" evidence="2">
    <location>
        <position position="1"/>
    </location>
</feature>
<feature type="compositionally biased region" description="Polar residues" evidence="1">
    <location>
        <begin position="199"/>
        <end position="224"/>
    </location>
</feature>
<protein>
    <submittedName>
        <fullName evidence="2">31_t:CDS:1</fullName>
    </submittedName>
</protein>
<feature type="compositionally biased region" description="Polar residues" evidence="1">
    <location>
        <begin position="115"/>
        <end position="137"/>
    </location>
</feature>
<reference evidence="2" key="1">
    <citation type="submission" date="2021-06" db="EMBL/GenBank/DDBJ databases">
        <authorList>
            <person name="Kallberg Y."/>
            <person name="Tangrot J."/>
            <person name="Rosling A."/>
        </authorList>
    </citation>
    <scope>NUCLEOTIDE SEQUENCE</scope>
    <source>
        <strain evidence="2">MT106</strain>
    </source>
</reference>
<evidence type="ECO:0000313" key="3">
    <source>
        <dbReference type="Proteomes" id="UP000789831"/>
    </source>
</evidence>
<comment type="caution">
    <text evidence="2">The sequence shown here is derived from an EMBL/GenBank/DDBJ whole genome shotgun (WGS) entry which is preliminary data.</text>
</comment>
<feature type="non-terminal residue" evidence="2">
    <location>
        <position position="272"/>
    </location>
</feature>
<feature type="region of interest" description="Disordered" evidence="1">
    <location>
        <begin position="1"/>
        <end position="20"/>
    </location>
</feature>
<dbReference type="EMBL" id="CAJVPL010013953">
    <property type="protein sequence ID" value="CAG8689910.1"/>
    <property type="molecule type" value="Genomic_DNA"/>
</dbReference>
<dbReference type="AlphaFoldDB" id="A0A9N9ER37"/>
<name>A0A9N9ER37_9GLOM</name>
<feature type="region of interest" description="Disordered" evidence="1">
    <location>
        <begin position="163"/>
        <end position="272"/>
    </location>
</feature>